<keyword evidence="1" id="KW-1133">Transmembrane helix</keyword>
<keyword evidence="1" id="KW-0812">Transmembrane</keyword>
<reference evidence="3 5" key="1">
    <citation type="journal article" date="2014" name="BMC Genomics">
        <title>Genome sequence of Anopheles sinensis provides insight into genetics basis of mosquito competence for malaria parasites.</title>
        <authorList>
            <person name="Zhou D."/>
            <person name="Zhang D."/>
            <person name="Ding G."/>
            <person name="Shi L."/>
            <person name="Hou Q."/>
            <person name="Ye Y."/>
            <person name="Xu Y."/>
            <person name="Zhou H."/>
            <person name="Xiong C."/>
            <person name="Li S."/>
            <person name="Yu J."/>
            <person name="Hong S."/>
            <person name="Yu X."/>
            <person name="Zou P."/>
            <person name="Chen C."/>
            <person name="Chang X."/>
            <person name="Wang W."/>
            <person name="Lv Y."/>
            <person name="Sun Y."/>
            <person name="Ma L."/>
            <person name="Shen B."/>
            <person name="Zhu C."/>
        </authorList>
    </citation>
    <scope>NUCLEOTIDE SEQUENCE [LARGE SCALE GENOMIC DNA]</scope>
</reference>
<evidence type="ECO:0000256" key="1">
    <source>
        <dbReference type="SAM" id="Phobius"/>
    </source>
</evidence>
<dbReference type="EnsemblMetazoa" id="ASIC005153-RA">
    <property type="protein sequence ID" value="ASIC005153-PA"/>
    <property type="gene ID" value="ASIC005153"/>
</dbReference>
<dbReference type="VEuPathDB" id="VectorBase:ASIC005153"/>
<evidence type="ECO:0000313" key="4">
    <source>
        <dbReference type="EnsemblMetazoa" id="ASIC005153-PA"/>
    </source>
</evidence>
<dbReference type="EMBL" id="ATLV01013429">
    <property type="status" value="NOT_ANNOTATED_CDS"/>
    <property type="molecule type" value="Genomic_DNA"/>
</dbReference>
<dbReference type="OrthoDB" id="5954868at2759"/>
<dbReference type="VEuPathDB" id="VectorBase:ASIS015246"/>
<dbReference type="InterPro" id="IPR040911">
    <property type="entry name" value="Exostosin_GT47"/>
</dbReference>
<sequence>MTLPVKYSAIKPPPPSPMKLLDVNRYVIGFVVALVLLALWFGGGSGAGGEADGERLSLDLADIPQVVLDKEAELARARNRNCSYWDCFNVYRCGGQRSVAGGGGMDGSQERISIYVYPLKEYVDADSKRAAFQLSKEFHTILKTIVNSPYYTSNPNEACLFMPTLDTLNQNRIDTTLVGKALASLP</sequence>
<keyword evidence="1" id="KW-0472">Membrane</keyword>
<feature type="transmembrane region" description="Helical" evidence="1">
    <location>
        <begin position="23"/>
        <end position="41"/>
    </location>
</feature>
<dbReference type="EMBL" id="KE524855">
    <property type="protein sequence ID" value="KFB37980.1"/>
    <property type="molecule type" value="Genomic_DNA"/>
</dbReference>
<feature type="domain" description="Exostosin GT47" evidence="2">
    <location>
        <begin position="109"/>
        <end position="172"/>
    </location>
</feature>
<dbReference type="OMA" id="EACLFMP"/>
<keyword evidence="5" id="KW-1185">Reference proteome</keyword>
<accession>A0A084VJ36</accession>
<evidence type="ECO:0000313" key="5">
    <source>
        <dbReference type="Proteomes" id="UP000030765"/>
    </source>
</evidence>
<organism evidence="3">
    <name type="scientific">Anopheles sinensis</name>
    <name type="common">Mosquito</name>
    <dbReference type="NCBI Taxonomy" id="74873"/>
    <lineage>
        <taxon>Eukaryota</taxon>
        <taxon>Metazoa</taxon>
        <taxon>Ecdysozoa</taxon>
        <taxon>Arthropoda</taxon>
        <taxon>Hexapoda</taxon>
        <taxon>Insecta</taxon>
        <taxon>Pterygota</taxon>
        <taxon>Neoptera</taxon>
        <taxon>Endopterygota</taxon>
        <taxon>Diptera</taxon>
        <taxon>Nematocera</taxon>
        <taxon>Culicoidea</taxon>
        <taxon>Culicidae</taxon>
        <taxon>Anophelinae</taxon>
        <taxon>Anopheles</taxon>
    </lineage>
</organism>
<evidence type="ECO:0000259" key="2">
    <source>
        <dbReference type="Pfam" id="PF03016"/>
    </source>
</evidence>
<dbReference type="AlphaFoldDB" id="A0A084VJ36"/>
<dbReference type="STRING" id="74873.A0A084VJ36"/>
<protein>
    <submittedName>
        <fullName evidence="3 4">Exostosin-2</fullName>
    </submittedName>
</protein>
<dbReference type="Proteomes" id="UP000030765">
    <property type="component" value="Unassembled WGS sequence"/>
</dbReference>
<evidence type="ECO:0000313" key="3">
    <source>
        <dbReference type="EMBL" id="KFB37980.1"/>
    </source>
</evidence>
<dbReference type="Pfam" id="PF03016">
    <property type="entry name" value="Exostosin_GT47"/>
    <property type="match status" value="1"/>
</dbReference>
<reference evidence="4" key="2">
    <citation type="submission" date="2020-05" db="UniProtKB">
        <authorList>
            <consortium name="EnsemblMetazoa"/>
        </authorList>
    </citation>
    <scope>IDENTIFICATION</scope>
</reference>
<proteinExistence type="predicted"/>
<gene>
    <name evidence="3" type="ORF">ZHAS_00005153</name>
</gene>
<name>A0A084VJ36_ANOSI</name>